<organism evidence="3 4">
    <name type="scientific">Heracleum sosnowskyi</name>
    <dbReference type="NCBI Taxonomy" id="360622"/>
    <lineage>
        <taxon>Eukaryota</taxon>
        <taxon>Viridiplantae</taxon>
        <taxon>Streptophyta</taxon>
        <taxon>Embryophyta</taxon>
        <taxon>Tracheophyta</taxon>
        <taxon>Spermatophyta</taxon>
        <taxon>Magnoliopsida</taxon>
        <taxon>eudicotyledons</taxon>
        <taxon>Gunneridae</taxon>
        <taxon>Pentapetalae</taxon>
        <taxon>asterids</taxon>
        <taxon>campanulids</taxon>
        <taxon>Apiales</taxon>
        <taxon>Apiaceae</taxon>
        <taxon>Apioideae</taxon>
        <taxon>apioid superclade</taxon>
        <taxon>Tordylieae</taxon>
        <taxon>Tordyliinae</taxon>
        <taxon>Heracleum</taxon>
    </lineage>
</organism>
<dbReference type="AlphaFoldDB" id="A0AAD8M7C6"/>
<feature type="domain" description="Protein kinase" evidence="2">
    <location>
        <begin position="1"/>
        <end position="130"/>
    </location>
</feature>
<dbReference type="GO" id="GO:0005524">
    <property type="term" value="F:ATP binding"/>
    <property type="evidence" value="ECO:0007669"/>
    <property type="project" value="InterPro"/>
</dbReference>
<keyword evidence="4" id="KW-1185">Reference proteome</keyword>
<protein>
    <recommendedName>
        <fullName evidence="2">Protein kinase domain-containing protein</fullName>
    </recommendedName>
</protein>
<dbReference type="InterPro" id="IPR000719">
    <property type="entry name" value="Prot_kinase_dom"/>
</dbReference>
<sequence length="130" mass="14793">MRLSQSSTRFVQVWNFCGKFKYIMIVYFNVLYNFLDTYKRATLLLQIDNPIVHDDKKSPNILLTEKFRAQVVDFGFVRMVTDGESEVSTYLPGWFSSTSVVVVILTSNNVQLGGMLIGFLVFLDESGGSQ</sequence>
<accession>A0AAD8M7C6</accession>
<evidence type="ECO:0000313" key="3">
    <source>
        <dbReference type="EMBL" id="KAK1363346.1"/>
    </source>
</evidence>
<feature type="transmembrane region" description="Helical" evidence="1">
    <location>
        <begin position="100"/>
        <end position="123"/>
    </location>
</feature>
<evidence type="ECO:0000313" key="4">
    <source>
        <dbReference type="Proteomes" id="UP001237642"/>
    </source>
</evidence>
<proteinExistence type="predicted"/>
<comment type="caution">
    <text evidence="3">The sequence shown here is derived from an EMBL/GenBank/DDBJ whole genome shotgun (WGS) entry which is preliminary data.</text>
</comment>
<name>A0AAD8M7C6_9APIA</name>
<dbReference type="InterPro" id="IPR011009">
    <property type="entry name" value="Kinase-like_dom_sf"/>
</dbReference>
<keyword evidence="1" id="KW-0812">Transmembrane</keyword>
<dbReference type="Gene3D" id="1.10.510.10">
    <property type="entry name" value="Transferase(Phosphotransferase) domain 1"/>
    <property type="match status" value="1"/>
</dbReference>
<dbReference type="Proteomes" id="UP001237642">
    <property type="component" value="Unassembled WGS sequence"/>
</dbReference>
<evidence type="ECO:0000256" key="1">
    <source>
        <dbReference type="SAM" id="Phobius"/>
    </source>
</evidence>
<dbReference type="GO" id="GO:0004672">
    <property type="term" value="F:protein kinase activity"/>
    <property type="evidence" value="ECO:0007669"/>
    <property type="project" value="InterPro"/>
</dbReference>
<reference evidence="3" key="1">
    <citation type="submission" date="2023-02" db="EMBL/GenBank/DDBJ databases">
        <title>Genome of toxic invasive species Heracleum sosnowskyi carries increased number of genes despite the absence of recent whole-genome duplications.</title>
        <authorList>
            <person name="Schelkunov M."/>
            <person name="Shtratnikova V."/>
            <person name="Makarenko M."/>
            <person name="Klepikova A."/>
            <person name="Omelchenko D."/>
            <person name="Novikova G."/>
            <person name="Obukhova E."/>
            <person name="Bogdanov V."/>
            <person name="Penin A."/>
            <person name="Logacheva M."/>
        </authorList>
    </citation>
    <scope>NUCLEOTIDE SEQUENCE</scope>
    <source>
        <strain evidence="3">Hsosn_3</strain>
        <tissue evidence="3">Leaf</tissue>
    </source>
</reference>
<reference evidence="3" key="2">
    <citation type="submission" date="2023-05" db="EMBL/GenBank/DDBJ databases">
        <authorList>
            <person name="Schelkunov M.I."/>
        </authorList>
    </citation>
    <scope>NUCLEOTIDE SEQUENCE</scope>
    <source>
        <strain evidence="3">Hsosn_3</strain>
        <tissue evidence="3">Leaf</tissue>
    </source>
</reference>
<gene>
    <name evidence="3" type="ORF">POM88_038907</name>
</gene>
<dbReference type="PROSITE" id="PS50011">
    <property type="entry name" value="PROTEIN_KINASE_DOM"/>
    <property type="match status" value="1"/>
</dbReference>
<feature type="transmembrane region" description="Helical" evidence="1">
    <location>
        <begin position="20"/>
        <end position="35"/>
    </location>
</feature>
<dbReference type="EMBL" id="JAUIZM010000009">
    <property type="protein sequence ID" value="KAK1363346.1"/>
    <property type="molecule type" value="Genomic_DNA"/>
</dbReference>
<keyword evidence="1" id="KW-1133">Transmembrane helix</keyword>
<evidence type="ECO:0000259" key="2">
    <source>
        <dbReference type="PROSITE" id="PS50011"/>
    </source>
</evidence>
<dbReference type="SUPFAM" id="SSF56112">
    <property type="entry name" value="Protein kinase-like (PK-like)"/>
    <property type="match status" value="1"/>
</dbReference>
<keyword evidence="1" id="KW-0472">Membrane</keyword>